<dbReference type="InterPro" id="IPR023393">
    <property type="entry name" value="START-like_dom_sf"/>
</dbReference>
<dbReference type="SUPFAM" id="SSF55961">
    <property type="entry name" value="Bet v1-like"/>
    <property type="match status" value="1"/>
</dbReference>
<dbReference type="Gene3D" id="3.30.530.20">
    <property type="match status" value="1"/>
</dbReference>
<dbReference type="EMBL" id="AP019860">
    <property type="protein sequence ID" value="BBM83675.1"/>
    <property type="molecule type" value="Genomic_DNA"/>
</dbReference>
<proteinExistence type="inferred from homology"/>
<evidence type="ECO:0000313" key="3">
    <source>
        <dbReference type="EMBL" id="BBM83675.1"/>
    </source>
</evidence>
<organism evidence="3 4">
    <name type="scientific">Uabimicrobium amorphum</name>
    <dbReference type="NCBI Taxonomy" id="2596890"/>
    <lineage>
        <taxon>Bacteria</taxon>
        <taxon>Pseudomonadati</taxon>
        <taxon>Planctomycetota</taxon>
        <taxon>Candidatus Uabimicrobiia</taxon>
        <taxon>Candidatus Uabimicrobiales</taxon>
        <taxon>Candidatus Uabimicrobiaceae</taxon>
        <taxon>Candidatus Uabimicrobium</taxon>
    </lineage>
</organism>
<keyword evidence="4" id="KW-1185">Reference proteome</keyword>
<dbReference type="AlphaFoldDB" id="A0A5S9F2H4"/>
<dbReference type="KEGG" id="uam:UABAM_02028"/>
<name>A0A5S9F2H4_UABAM</name>
<protein>
    <submittedName>
        <fullName evidence="3">Cyclase</fullName>
    </submittedName>
</protein>
<dbReference type="Proteomes" id="UP000326354">
    <property type="component" value="Chromosome"/>
</dbReference>
<dbReference type="PANTHER" id="PTHR39683">
    <property type="entry name" value="CONSERVED PROTEIN TB16.3"/>
    <property type="match status" value="1"/>
</dbReference>
<dbReference type="InterPro" id="IPR005031">
    <property type="entry name" value="COQ10_START"/>
</dbReference>
<gene>
    <name evidence="3" type="ORF">UABAM_02028</name>
</gene>
<evidence type="ECO:0000313" key="4">
    <source>
        <dbReference type="Proteomes" id="UP000326354"/>
    </source>
</evidence>
<comment type="similarity">
    <text evidence="1">Belongs to the ribosome association toxin RatA family.</text>
</comment>
<accession>A0A5S9F2H4</accession>
<dbReference type="PANTHER" id="PTHR39683:SF4">
    <property type="entry name" value="COENZYME Q-BINDING PROTEIN COQ10 START DOMAIN-CONTAINING PROTEIN"/>
    <property type="match status" value="1"/>
</dbReference>
<dbReference type="RefSeq" id="WP_151967867.1">
    <property type="nucleotide sequence ID" value="NZ_AP019860.1"/>
</dbReference>
<feature type="domain" description="Coenzyme Q-binding protein COQ10 START" evidence="2">
    <location>
        <begin position="10"/>
        <end position="125"/>
    </location>
</feature>
<sequence length="144" mass="16762">MEKQQKTIEINADIEKCYATICDFESYPQWQETIQSVSVLEKDAENRPTIVEYDVKILVKKLNYTLRYEYDSEKYTLTWGYVGGDLKNIEGSYVFTKIDDQKTSATCTFEIEIGLWVPKKIMNTLKDVSMIDSMKALKKRAENS</sequence>
<evidence type="ECO:0000256" key="1">
    <source>
        <dbReference type="ARBA" id="ARBA00008918"/>
    </source>
</evidence>
<dbReference type="OrthoDB" id="5243015at2"/>
<evidence type="ECO:0000259" key="2">
    <source>
        <dbReference type="Pfam" id="PF03364"/>
    </source>
</evidence>
<dbReference type="Pfam" id="PF03364">
    <property type="entry name" value="Polyketide_cyc"/>
    <property type="match status" value="1"/>
</dbReference>
<reference evidence="3 4" key="1">
    <citation type="submission" date="2019-08" db="EMBL/GenBank/DDBJ databases">
        <title>Complete genome sequence of Candidatus Uab amorphum.</title>
        <authorList>
            <person name="Shiratori T."/>
            <person name="Suzuki S."/>
            <person name="Kakizawa Y."/>
            <person name="Ishida K."/>
        </authorList>
    </citation>
    <scope>NUCLEOTIDE SEQUENCE [LARGE SCALE GENOMIC DNA]</scope>
    <source>
        <strain evidence="3 4">SRT547</strain>
    </source>
</reference>